<dbReference type="GO" id="GO:0005524">
    <property type="term" value="F:ATP binding"/>
    <property type="evidence" value="ECO:0007669"/>
    <property type="project" value="UniProtKB-KW"/>
</dbReference>
<evidence type="ECO:0000256" key="1">
    <source>
        <dbReference type="ARBA" id="ARBA00000085"/>
    </source>
</evidence>
<dbReference type="Gene3D" id="1.25.40.10">
    <property type="entry name" value="Tetratricopeptide repeat domain"/>
    <property type="match status" value="2"/>
</dbReference>
<keyword evidence="9" id="KW-0175">Coiled coil</keyword>
<dbReference type="AlphaFoldDB" id="A0A7L4ZK04"/>
<keyword evidence="8" id="KW-0902">Two-component regulatory system</keyword>
<name>A0A7L4ZK04_9FLAO</name>
<dbReference type="InterPro" id="IPR019734">
    <property type="entry name" value="TPR_rpt"/>
</dbReference>
<keyword evidence="14" id="KW-1185">Reference proteome</keyword>
<dbReference type="SUPFAM" id="SSF55874">
    <property type="entry name" value="ATPase domain of HSP90 chaperone/DNA topoisomerase II/histidine kinase"/>
    <property type="match status" value="1"/>
</dbReference>
<dbReference type="PANTHER" id="PTHR24421">
    <property type="entry name" value="NITRATE/NITRITE SENSOR PROTEIN NARX-RELATED"/>
    <property type="match status" value="1"/>
</dbReference>
<evidence type="ECO:0000256" key="4">
    <source>
        <dbReference type="ARBA" id="ARBA00022679"/>
    </source>
</evidence>
<keyword evidence="10" id="KW-0472">Membrane</keyword>
<dbReference type="GO" id="GO:0046983">
    <property type="term" value="F:protein dimerization activity"/>
    <property type="evidence" value="ECO:0007669"/>
    <property type="project" value="InterPro"/>
</dbReference>
<proteinExistence type="predicted"/>
<dbReference type="RefSeq" id="WP_160129514.1">
    <property type="nucleotide sequence ID" value="NZ_CP019288.1"/>
</dbReference>
<dbReference type="CDD" id="cd16917">
    <property type="entry name" value="HATPase_UhpB-NarQ-NarX-like"/>
    <property type="match status" value="1"/>
</dbReference>
<evidence type="ECO:0000313" key="14">
    <source>
        <dbReference type="Proteomes" id="UP000464657"/>
    </source>
</evidence>
<feature type="coiled-coil region" evidence="9">
    <location>
        <begin position="324"/>
        <end position="351"/>
    </location>
</feature>
<evidence type="ECO:0000313" key="13">
    <source>
        <dbReference type="EMBL" id="QHI36841.1"/>
    </source>
</evidence>
<dbReference type="InterPro" id="IPR005467">
    <property type="entry name" value="His_kinase_dom"/>
</dbReference>
<dbReference type="InterPro" id="IPR050482">
    <property type="entry name" value="Sensor_HK_TwoCompSys"/>
</dbReference>
<dbReference type="OrthoDB" id="9778366at2"/>
<dbReference type="InterPro" id="IPR003594">
    <property type="entry name" value="HATPase_dom"/>
</dbReference>
<keyword evidence="3" id="KW-0597">Phosphoprotein</keyword>
<dbReference type="Proteomes" id="UP000464657">
    <property type="component" value="Chromosome"/>
</dbReference>
<keyword evidence="7" id="KW-0067">ATP-binding</keyword>
<gene>
    <name evidence="13" type="primary">nreB_8</name>
    <name evidence="13" type="ORF">IMCC3317_22110</name>
</gene>
<dbReference type="Gene3D" id="1.20.5.1930">
    <property type="match status" value="1"/>
</dbReference>
<feature type="chain" id="PRO_5029645324" description="histidine kinase" evidence="11">
    <location>
        <begin position="22"/>
        <end position="613"/>
    </location>
</feature>
<evidence type="ECO:0000256" key="9">
    <source>
        <dbReference type="SAM" id="Coils"/>
    </source>
</evidence>
<evidence type="ECO:0000256" key="5">
    <source>
        <dbReference type="ARBA" id="ARBA00022741"/>
    </source>
</evidence>
<accession>A0A7L4ZK04</accession>
<dbReference type="GO" id="GO:0016020">
    <property type="term" value="C:membrane"/>
    <property type="evidence" value="ECO:0007669"/>
    <property type="project" value="InterPro"/>
</dbReference>
<evidence type="ECO:0000256" key="11">
    <source>
        <dbReference type="SAM" id="SignalP"/>
    </source>
</evidence>
<dbReference type="InterPro" id="IPR011712">
    <property type="entry name" value="Sig_transdc_His_kin_sub3_dim/P"/>
</dbReference>
<evidence type="ECO:0000256" key="6">
    <source>
        <dbReference type="ARBA" id="ARBA00022777"/>
    </source>
</evidence>
<keyword evidence="10" id="KW-1133">Transmembrane helix</keyword>
<feature type="domain" description="Histidine kinase" evidence="12">
    <location>
        <begin position="418"/>
        <end position="610"/>
    </location>
</feature>
<dbReference type="InterPro" id="IPR011990">
    <property type="entry name" value="TPR-like_helical_dom_sf"/>
</dbReference>
<feature type="transmembrane region" description="Helical" evidence="10">
    <location>
        <begin position="359"/>
        <end position="379"/>
    </location>
</feature>
<dbReference type="EC" id="2.7.13.3" evidence="2"/>
<dbReference type="PANTHER" id="PTHR24421:SF10">
    <property type="entry name" value="NITRATE_NITRITE SENSOR PROTEIN NARQ"/>
    <property type="match status" value="1"/>
</dbReference>
<reference evidence="13 14" key="1">
    <citation type="journal article" date="2013" name="Int. J. Syst. Evol. Microbiol.">
        <title>Kordia antarctica sp. nov., isolated from Antarctic seawater.</title>
        <authorList>
            <person name="Baek K."/>
            <person name="Choi A."/>
            <person name="Kang I."/>
            <person name="Lee K."/>
            <person name="Cho J.C."/>
        </authorList>
    </citation>
    <scope>NUCLEOTIDE SEQUENCE [LARGE SCALE GENOMIC DNA]</scope>
    <source>
        <strain evidence="13 14">IMCC3317</strain>
    </source>
</reference>
<dbReference type="Pfam" id="PF02518">
    <property type="entry name" value="HATPase_c"/>
    <property type="match status" value="1"/>
</dbReference>
<dbReference type="InterPro" id="IPR036890">
    <property type="entry name" value="HATPase_C_sf"/>
</dbReference>
<keyword evidence="4 13" id="KW-0808">Transferase</keyword>
<feature type="signal peptide" evidence="11">
    <location>
        <begin position="1"/>
        <end position="21"/>
    </location>
</feature>
<evidence type="ECO:0000259" key="12">
    <source>
        <dbReference type="PROSITE" id="PS50109"/>
    </source>
</evidence>
<keyword evidence="5" id="KW-0547">Nucleotide-binding</keyword>
<sequence length="613" mass="70507">MKQHILTFLLLFSIALIGQNAAVNSAKAKKEAIVLFETYEQKSEEFHQNHKYDSVKVYLGKLDALLPQIKDSSYTYRADLIRGSVLTRNTQSDKAMNVLLKAVEFFKLQEDYPNYYRGRYKMGICYYYVNRRGEAKKMMLEVLENTQYVTEDLATSALANIASINIELGAEPKDTLLLNDAIRKLNSANLVNRKNKNYTKLASNYSLLAESYNQLEDKQKAIQLLDSAIYFAQKNENLVEEGFALIKKANLLTKNKQYVPAKKMFNKAIKIYTGGEYNPLLLYAYREKWNMFVLKENFKAATSLGDSINKLSIINYNKRFADGISEAEIKYKTAEKEREIFVNRVDLAEKELLLQKRQFQIYGALGLALIFCILGYLFYNQQKLKNRQLVKENKLKVALREIETQNKLQEQRLRISRDLHDNIGAQLSFIISSIDNLKYASKETSTEFKDKLAYISEFTLATIDQLRDTIWAMNKDEISITDLQSRVLAFIEKAKVAKQNIKFEFDNGVTSPILFSAIEGMHLFRVVQESINNSLKYAEATLIKVHFNEVDNQLILSVKDNGIGFEKETVQLGNGLYNMQKRMDEINANIDIQSELQKGTTITVKVQMINAKF</sequence>
<evidence type="ECO:0000256" key="2">
    <source>
        <dbReference type="ARBA" id="ARBA00012438"/>
    </source>
</evidence>
<evidence type="ECO:0000256" key="3">
    <source>
        <dbReference type="ARBA" id="ARBA00022553"/>
    </source>
</evidence>
<evidence type="ECO:0000256" key="7">
    <source>
        <dbReference type="ARBA" id="ARBA00022840"/>
    </source>
</evidence>
<comment type="catalytic activity">
    <reaction evidence="1">
        <text>ATP + protein L-histidine = ADP + protein N-phospho-L-histidine.</text>
        <dbReference type="EC" id="2.7.13.3"/>
    </reaction>
</comment>
<dbReference type="KEGG" id="kan:IMCC3317_22110"/>
<dbReference type="SMART" id="SM00387">
    <property type="entry name" value="HATPase_c"/>
    <property type="match status" value="1"/>
</dbReference>
<dbReference type="EMBL" id="CP019288">
    <property type="protein sequence ID" value="QHI36841.1"/>
    <property type="molecule type" value="Genomic_DNA"/>
</dbReference>
<evidence type="ECO:0000256" key="10">
    <source>
        <dbReference type="SAM" id="Phobius"/>
    </source>
</evidence>
<evidence type="ECO:0000256" key="8">
    <source>
        <dbReference type="ARBA" id="ARBA00023012"/>
    </source>
</evidence>
<keyword evidence="11" id="KW-0732">Signal</keyword>
<keyword evidence="6 13" id="KW-0418">Kinase</keyword>
<dbReference type="Gene3D" id="3.30.565.10">
    <property type="entry name" value="Histidine kinase-like ATPase, C-terminal domain"/>
    <property type="match status" value="1"/>
</dbReference>
<dbReference type="PROSITE" id="PS50109">
    <property type="entry name" value="HIS_KIN"/>
    <property type="match status" value="1"/>
</dbReference>
<protein>
    <recommendedName>
        <fullName evidence="2">histidine kinase</fullName>
        <ecNumber evidence="2">2.7.13.3</ecNumber>
    </recommendedName>
</protein>
<dbReference type="GO" id="GO:0000155">
    <property type="term" value="F:phosphorelay sensor kinase activity"/>
    <property type="evidence" value="ECO:0007669"/>
    <property type="project" value="InterPro"/>
</dbReference>
<organism evidence="13 14">
    <name type="scientific">Kordia antarctica</name>
    <dbReference type="NCBI Taxonomy" id="1218801"/>
    <lineage>
        <taxon>Bacteria</taxon>
        <taxon>Pseudomonadati</taxon>
        <taxon>Bacteroidota</taxon>
        <taxon>Flavobacteriia</taxon>
        <taxon>Flavobacteriales</taxon>
        <taxon>Flavobacteriaceae</taxon>
        <taxon>Kordia</taxon>
    </lineage>
</organism>
<dbReference type="SMART" id="SM00028">
    <property type="entry name" value="TPR"/>
    <property type="match status" value="3"/>
</dbReference>
<keyword evidence="10" id="KW-0812">Transmembrane</keyword>
<dbReference type="SUPFAM" id="SSF48452">
    <property type="entry name" value="TPR-like"/>
    <property type="match status" value="2"/>
</dbReference>
<dbReference type="Pfam" id="PF07730">
    <property type="entry name" value="HisKA_3"/>
    <property type="match status" value="1"/>
</dbReference>